<dbReference type="InterPro" id="IPR029058">
    <property type="entry name" value="AB_hydrolase_fold"/>
</dbReference>
<dbReference type="SUPFAM" id="SSF53474">
    <property type="entry name" value="alpha/beta-Hydrolases"/>
    <property type="match status" value="1"/>
</dbReference>
<keyword evidence="1" id="KW-0378">Hydrolase</keyword>
<dbReference type="Gene3D" id="3.40.50.1820">
    <property type="entry name" value="alpha/beta hydrolase"/>
    <property type="match status" value="1"/>
</dbReference>
<evidence type="ECO:0000313" key="1">
    <source>
        <dbReference type="EMBL" id="UQN36094.1"/>
    </source>
</evidence>
<evidence type="ECO:0000313" key="2">
    <source>
        <dbReference type="Proteomes" id="UP000831759"/>
    </source>
</evidence>
<dbReference type="GeneID" id="96870802"/>
<sequence>MPNIYQVAMFNAQCHPGKVAVSDERQALPFGQLCVRAQEVVTDARCCIPAVAFADICAVGDSRLQQSLQDIHCPVLIVDGSEDWFVPPEFAREVERVLQKGKVPVEYIEWPSIGHFSQSECSEQFTRDILAAMRRQSL</sequence>
<gene>
    <name evidence="1" type="ORF">MTR80_17680</name>
</gene>
<proteinExistence type="predicted"/>
<keyword evidence="2" id="KW-1185">Reference proteome</keyword>
<organism evidence="1 2">
    <name type="scientific">Alcaligenes aquatilis</name>
    <dbReference type="NCBI Taxonomy" id="323284"/>
    <lineage>
        <taxon>Bacteria</taxon>
        <taxon>Pseudomonadati</taxon>
        <taxon>Pseudomonadota</taxon>
        <taxon>Betaproteobacteria</taxon>
        <taxon>Burkholderiales</taxon>
        <taxon>Alcaligenaceae</taxon>
        <taxon>Alcaligenes</taxon>
    </lineage>
</organism>
<dbReference type="GO" id="GO:0016787">
    <property type="term" value="F:hydrolase activity"/>
    <property type="evidence" value="ECO:0007669"/>
    <property type="project" value="UniProtKB-KW"/>
</dbReference>
<dbReference type="RefSeq" id="WP_249460689.1">
    <property type="nucleotide sequence ID" value="NZ_CP094619.1"/>
</dbReference>
<protein>
    <submittedName>
        <fullName evidence="1">Alpha/beta hydrolase</fullName>
    </submittedName>
</protein>
<dbReference type="EMBL" id="CP094619">
    <property type="protein sequence ID" value="UQN36094.1"/>
    <property type="molecule type" value="Genomic_DNA"/>
</dbReference>
<name>A0ABY4NHQ7_9BURK</name>
<accession>A0ABY4NHQ7</accession>
<reference evidence="1 2" key="1">
    <citation type="journal article" date="2022" name="Int. J. Syst. Evol. Microbiol.">
        <title>Characterization of Alcaligenes aquatilis as a novel member of heterotrophic nitrifier-aerobic denitrifier and its performance in treating piggery wastewater.</title>
        <authorList>
            <person name="Cao X."/>
            <person name="Zhao B."/>
            <person name="Wu Y."/>
            <person name="Huang J."/>
            <person name="Wang H."/>
            <person name="Sun X."/>
            <person name="Li S."/>
        </authorList>
    </citation>
    <scope>NUCLEOTIDE SEQUENCE [LARGE SCALE GENOMIC DNA]</scope>
    <source>
        <strain evidence="1 2">AS1</strain>
    </source>
</reference>
<dbReference type="Proteomes" id="UP000831759">
    <property type="component" value="Chromosome"/>
</dbReference>